<dbReference type="Proteomes" id="UP000538670">
    <property type="component" value="Unassembled WGS sequence"/>
</dbReference>
<reference evidence="1 2" key="1">
    <citation type="submission" date="2020-08" db="EMBL/GenBank/DDBJ databases">
        <title>Genomic Encyclopedia of Type Strains, Phase IV (KMG-IV): sequencing the most valuable type-strain genomes for metagenomic binning, comparative biology and taxonomic classification.</title>
        <authorList>
            <person name="Goeker M."/>
        </authorList>
    </citation>
    <scope>NUCLEOTIDE SEQUENCE [LARGE SCALE GENOMIC DNA]</scope>
    <source>
        <strain evidence="1 2">DSM 19512</strain>
    </source>
</reference>
<keyword evidence="2" id="KW-1185">Reference proteome</keyword>
<protein>
    <submittedName>
        <fullName evidence="1">Uncharacterized protein</fullName>
    </submittedName>
</protein>
<organism evidence="1 2">
    <name type="scientific">Sphingomonas pseudosanguinis</name>
    <dbReference type="NCBI Taxonomy" id="413712"/>
    <lineage>
        <taxon>Bacteria</taxon>
        <taxon>Pseudomonadati</taxon>
        <taxon>Pseudomonadota</taxon>
        <taxon>Alphaproteobacteria</taxon>
        <taxon>Sphingomonadales</taxon>
        <taxon>Sphingomonadaceae</taxon>
        <taxon>Sphingomonas</taxon>
    </lineage>
</organism>
<dbReference type="EMBL" id="JACIDH010000001">
    <property type="protein sequence ID" value="MBB3877771.1"/>
    <property type="molecule type" value="Genomic_DNA"/>
</dbReference>
<dbReference type="AlphaFoldDB" id="A0A7W6F1J7"/>
<dbReference type="Pfam" id="PF21973">
    <property type="entry name" value="DUF6925"/>
    <property type="match status" value="1"/>
</dbReference>
<dbReference type="RefSeq" id="WP_183949912.1">
    <property type="nucleotide sequence ID" value="NZ_JACIDH010000001.1"/>
</dbReference>
<evidence type="ECO:0000313" key="1">
    <source>
        <dbReference type="EMBL" id="MBB3877771.1"/>
    </source>
</evidence>
<gene>
    <name evidence="1" type="ORF">GGR48_000174</name>
</gene>
<proteinExistence type="predicted"/>
<dbReference type="InterPro" id="IPR053838">
    <property type="entry name" value="DUF6925"/>
</dbReference>
<name>A0A7W6F1J7_9SPHN</name>
<evidence type="ECO:0000313" key="2">
    <source>
        <dbReference type="Proteomes" id="UP000538670"/>
    </source>
</evidence>
<comment type="caution">
    <text evidence="1">The sequence shown here is derived from an EMBL/GenBank/DDBJ whole genome shotgun (WGS) entry which is preliminary data.</text>
</comment>
<sequence length="331" mass="36056">MQPAPFSLIADLIEDPANGWSIGSFGAIGEFMRDPDEPTTIRRSTDCIEVVTGRGAIRVVDTELTGVAWDTLSSDGETWGHALALCVAVPPPSAKVIRPRGPDHEALRDEDRHGLLYDLGVGTGCVTMAIRTQDAELIAALDAAVGQPVLASGDVMECILRSQPHRVLISPAGRVEVYQPIPMPGGESPEGPHTHLLPKLIGKDRPHSANTPIPEGWQSALTLHPPSPWRTPLGERRPFCPRTDAMFAPLLQCYQSAEDEAVRAAIITALDEVELPWPDSRRGRHKARVVLRRLYAAGDIRASAWRMIHDSRTDRTEADAVLVHDHDPIGL</sequence>
<accession>A0A7W6F1J7</accession>